<accession>A0AAV5CSI4</accession>
<reference evidence="2" key="1">
    <citation type="journal article" date="2018" name="DNA Res.">
        <title>Multiple hybrid de novo genome assembly of finger millet, an orphan allotetraploid crop.</title>
        <authorList>
            <person name="Hatakeyama M."/>
            <person name="Aluri S."/>
            <person name="Balachadran M.T."/>
            <person name="Sivarajan S.R."/>
            <person name="Patrignani A."/>
            <person name="Gruter S."/>
            <person name="Poveda L."/>
            <person name="Shimizu-Inatsugi R."/>
            <person name="Baeten J."/>
            <person name="Francoijs K.J."/>
            <person name="Nataraja K.N."/>
            <person name="Reddy Y.A.N."/>
            <person name="Phadnis S."/>
            <person name="Ravikumar R.L."/>
            <person name="Schlapbach R."/>
            <person name="Sreeman S.M."/>
            <person name="Shimizu K.K."/>
        </authorList>
    </citation>
    <scope>NUCLEOTIDE SEQUENCE</scope>
</reference>
<proteinExistence type="predicted"/>
<dbReference type="InterPro" id="IPR036034">
    <property type="entry name" value="PDZ_sf"/>
</dbReference>
<protein>
    <recommendedName>
        <fullName evidence="4">PDZ domain-containing protein</fullName>
    </recommendedName>
</protein>
<feature type="chain" id="PRO_5043831480" description="PDZ domain-containing protein" evidence="1">
    <location>
        <begin position="18"/>
        <end position="109"/>
    </location>
</feature>
<evidence type="ECO:0000313" key="3">
    <source>
        <dbReference type="Proteomes" id="UP001054889"/>
    </source>
</evidence>
<evidence type="ECO:0000256" key="1">
    <source>
        <dbReference type="SAM" id="SignalP"/>
    </source>
</evidence>
<feature type="signal peptide" evidence="1">
    <location>
        <begin position="1"/>
        <end position="17"/>
    </location>
</feature>
<evidence type="ECO:0008006" key="4">
    <source>
        <dbReference type="Google" id="ProtNLM"/>
    </source>
</evidence>
<reference evidence="2" key="2">
    <citation type="submission" date="2021-12" db="EMBL/GenBank/DDBJ databases">
        <title>Resequencing data analysis of finger millet.</title>
        <authorList>
            <person name="Hatakeyama M."/>
            <person name="Aluri S."/>
            <person name="Balachadran M.T."/>
            <person name="Sivarajan S.R."/>
            <person name="Poveda L."/>
            <person name="Shimizu-Inatsugi R."/>
            <person name="Schlapbach R."/>
            <person name="Sreeman S.M."/>
            <person name="Shimizu K.K."/>
        </authorList>
    </citation>
    <scope>NUCLEOTIDE SEQUENCE</scope>
</reference>
<keyword evidence="3" id="KW-1185">Reference proteome</keyword>
<dbReference type="Gene3D" id="2.30.42.10">
    <property type="match status" value="1"/>
</dbReference>
<dbReference type="EMBL" id="BQKI01000009">
    <property type="protein sequence ID" value="GJN01442.1"/>
    <property type="molecule type" value="Genomic_DNA"/>
</dbReference>
<dbReference type="SUPFAM" id="SSF50156">
    <property type="entry name" value="PDZ domain-like"/>
    <property type="match status" value="1"/>
</dbReference>
<keyword evidence="1" id="KW-0732">Signal</keyword>
<dbReference type="AlphaFoldDB" id="A0AAV5CSI4"/>
<gene>
    <name evidence="2" type="primary">ga18709</name>
    <name evidence="2" type="ORF">PR202_ga18709</name>
</gene>
<name>A0AAV5CSI4_ELECO</name>
<sequence length="109" mass="12082">MHGLLLKTFALLNVALQEELCRDRGIDGGFMVHSVQDDSIADSLGILEGEVIVSVDERTDLTLPQLKDYLISLGWACLNNSTSMEDYDLISERKRSITLPPVGLYDVDV</sequence>
<evidence type="ECO:0000313" key="2">
    <source>
        <dbReference type="EMBL" id="GJN01442.1"/>
    </source>
</evidence>
<organism evidence="2 3">
    <name type="scientific">Eleusine coracana subsp. coracana</name>
    <dbReference type="NCBI Taxonomy" id="191504"/>
    <lineage>
        <taxon>Eukaryota</taxon>
        <taxon>Viridiplantae</taxon>
        <taxon>Streptophyta</taxon>
        <taxon>Embryophyta</taxon>
        <taxon>Tracheophyta</taxon>
        <taxon>Spermatophyta</taxon>
        <taxon>Magnoliopsida</taxon>
        <taxon>Liliopsida</taxon>
        <taxon>Poales</taxon>
        <taxon>Poaceae</taxon>
        <taxon>PACMAD clade</taxon>
        <taxon>Chloridoideae</taxon>
        <taxon>Cynodonteae</taxon>
        <taxon>Eleusininae</taxon>
        <taxon>Eleusine</taxon>
    </lineage>
</organism>
<comment type="caution">
    <text evidence="2">The sequence shown here is derived from an EMBL/GenBank/DDBJ whole genome shotgun (WGS) entry which is preliminary data.</text>
</comment>
<dbReference type="Proteomes" id="UP001054889">
    <property type="component" value="Unassembled WGS sequence"/>
</dbReference>